<proteinExistence type="predicted"/>
<dbReference type="InterPro" id="IPR011964">
    <property type="entry name" value="YVTN_b-propeller_repeat"/>
</dbReference>
<dbReference type="InterPro" id="IPR011048">
    <property type="entry name" value="Haem_d1_sf"/>
</dbReference>
<protein>
    <recommendedName>
        <fullName evidence="3">YncE family protein</fullName>
    </recommendedName>
</protein>
<dbReference type="Pfam" id="PF02239">
    <property type="entry name" value="Cytochrom_D1"/>
    <property type="match status" value="1"/>
</dbReference>
<dbReference type="NCBIfam" id="TIGR02276">
    <property type="entry name" value="beta_rpt_yvtn"/>
    <property type="match status" value="3"/>
</dbReference>
<keyword evidence="2" id="KW-1185">Reference proteome</keyword>
<gene>
    <name evidence="1" type="ORF">MHA02_36080</name>
</gene>
<name>A0A512IU52_9HYPH</name>
<organism evidence="1 2">
    <name type="scientific">Methylobacterium haplocladii</name>
    <dbReference type="NCBI Taxonomy" id="1176176"/>
    <lineage>
        <taxon>Bacteria</taxon>
        <taxon>Pseudomonadati</taxon>
        <taxon>Pseudomonadota</taxon>
        <taxon>Alphaproteobacteria</taxon>
        <taxon>Hyphomicrobiales</taxon>
        <taxon>Methylobacteriaceae</taxon>
        <taxon>Methylobacterium</taxon>
    </lineage>
</organism>
<evidence type="ECO:0000313" key="1">
    <source>
        <dbReference type="EMBL" id="GEP01221.1"/>
    </source>
</evidence>
<evidence type="ECO:0000313" key="2">
    <source>
        <dbReference type="Proteomes" id="UP000321258"/>
    </source>
</evidence>
<dbReference type="Proteomes" id="UP000321258">
    <property type="component" value="Unassembled WGS sequence"/>
</dbReference>
<dbReference type="InterPro" id="IPR015943">
    <property type="entry name" value="WD40/YVTN_repeat-like_dom_sf"/>
</dbReference>
<dbReference type="InterPro" id="IPR051200">
    <property type="entry name" value="Host-pathogen_enzymatic-act"/>
</dbReference>
<dbReference type="Gene3D" id="2.130.10.10">
    <property type="entry name" value="YVTN repeat-like/Quinoprotein amine dehydrogenase"/>
    <property type="match status" value="2"/>
</dbReference>
<dbReference type="AlphaFoldDB" id="A0A512IU52"/>
<dbReference type="EMBL" id="BJZT01000040">
    <property type="protein sequence ID" value="GEP01221.1"/>
    <property type="molecule type" value="Genomic_DNA"/>
</dbReference>
<comment type="caution">
    <text evidence="1">The sequence shown here is derived from an EMBL/GenBank/DDBJ whole genome shotgun (WGS) entry which is preliminary data.</text>
</comment>
<dbReference type="PANTHER" id="PTHR47197">
    <property type="entry name" value="PROTEIN NIRF"/>
    <property type="match status" value="1"/>
</dbReference>
<accession>A0A512IU52</accession>
<dbReference type="SUPFAM" id="SSF51004">
    <property type="entry name" value="C-terminal (heme d1) domain of cytochrome cd1-nitrite reductase"/>
    <property type="match status" value="1"/>
</dbReference>
<reference evidence="1 2" key="1">
    <citation type="submission" date="2019-07" db="EMBL/GenBank/DDBJ databases">
        <title>Whole genome shotgun sequence of Methylobacterium haplocladii NBRC 107714.</title>
        <authorList>
            <person name="Hosoyama A."/>
            <person name="Uohara A."/>
            <person name="Ohji S."/>
            <person name="Ichikawa N."/>
        </authorList>
    </citation>
    <scope>NUCLEOTIDE SEQUENCE [LARGE SCALE GENOMIC DNA]</scope>
    <source>
        <strain evidence="1 2">NBRC 107714</strain>
    </source>
</reference>
<dbReference type="PANTHER" id="PTHR47197:SF3">
    <property type="entry name" value="DIHYDRO-HEME D1 DEHYDROGENASE"/>
    <property type="match status" value="1"/>
</dbReference>
<sequence length="303" mass="31411">MVAATPVSPASIFVASQGASQLARIDTGTNTVTATTQVQTGPAAVAADARGRLYLSHPDASAITIVEGETARVLKRLTYKGQAFGIAADPLGRFVYVGDWTTGRVSRLSAETGAVEGVVAVGKDPANLVLDRAGRIWVADRESHQVSVIDAARMERVATIAAGEAPFALCLSPSQNRLYVANVRSNDLTVIDTAALKVVATVPVGAMPYGVATSADGARILVSNQHAGTVTILDANSLTLTDTITVGRYPEGIVVADARAYVANWFSDDVSVIDLATLRETGRIKVGAGPRNLGIGQTGEAGR</sequence>
<evidence type="ECO:0008006" key="3">
    <source>
        <dbReference type="Google" id="ProtNLM"/>
    </source>
</evidence>